<dbReference type="RefSeq" id="XP_003038919.1">
    <property type="nucleotide sequence ID" value="XM_003038873.1"/>
</dbReference>
<keyword evidence="4" id="KW-1185">Reference proteome</keyword>
<dbReference type="KEGG" id="scm:SCHCO_01167403"/>
<dbReference type="HOGENOM" id="CLU_015199_0_0_1"/>
<dbReference type="OrthoDB" id="312874at2759"/>
<dbReference type="InParanoid" id="D8PKQ6"/>
<dbReference type="eggNOG" id="ENOG502RBJ1">
    <property type="taxonomic scope" value="Eukaryota"/>
</dbReference>
<dbReference type="InterPro" id="IPR011009">
    <property type="entry name" value="Kinase-like_dom_sf"/>
</dbReference>
<gene>
    <name evidence="3" type="ORF">SCHCODRAFT_231808</name>
</gene>
<evidence type="ECO:0000256" key="1">
    <source>
        <dbReference type="SAM" id="MobiDB-lite"/>
    </source>
</evidence>
<dbReference type="PROSITE" id="PS00109">
    <property type="entry name" value="PROTEIN_KINASE_TYR"/>
    <property type="match status" value="1"/>
</dbReference>
<evidence type="ECO:0000259" key="2">
    <source>
        <dbReference type="Pfam" id="PF17667"/>
    </source>
</evidence>
<dbReference type="VEuPathDB" id="FungiDB:SCHCODRAFT_01167403"/>
<dbReference type="GeneID" id="9594867"/>
<sequence length="655" mass="73375">METIFERVLAAAAEACPTLFAPCSQTADFSCRSDCQTAPDVPGTLFHVDALSYLRNATYTREAEAGSAHNCKASASGQAAPVYTADVGVTWGFKLWDDGSSVRRHMLYNDLRRTCHFSCTIEETTARIWCHTRSGTFVTQGFDIHADARELVQLILFSTFATPHQLGFDPTVRRVVVGCQLHYEVDVAHRDGTHHVYRTVGIEYENPDAGLYSRAMRVFKAVRCDDKAVRGVGEAVQFPCKGKDTHYVALRDYWLSEDARREAEIQDELLGQLKDSMQPGEYEALRRHFLTIVAEDVVAHEKHCRSVHDEYCEDLWKVDDPAKFYFALCQLISILGKFREAGYLHRDISMGNVMLHLFDEKTSGLDRYITKIADLEYARPYERLSTLEPTVGTSLFMAVELQAKKHLWASPLEEDTLTLHYLVHNPLHDVDRRVLEATEWTVMREILQDVEAYSATIFVHSTHGSVERKNLISYARDCQKLGEKLKRLHGDNTVFVKLIDAIGALRATYKAVENSRKATPEERSQLEDDKVNAPRLSINVFHQHAGVYETLRQIFGDISQHFVGGEDSDPLIKISDIDLATGGIVSRPAEPEAPPVTVVDDAASEGGDEVPQDKVGCAPKKLTGKRKNTDEGEVEAGDEGRVFKRHCAKVPAAGD</sequence>
<dbReference type="InterPro" id="IPR040976">
    <property type="entry name" value="Pkinase_fungal"/>
</dbReference>
<dbReference type="Proteomes" id="UP000007431">
    <property type="component" value="Unassembled WGS sequence"/>
</dbReference>
<dbReference type="GO" id="GO:0004672">
    <property type="term" value="F:protein kinase activity"/>
    <property type="evidence" value="ECO:0007669"/>
    <property type="project" value="InterPro"/>
</dbReference>
<dbReference type="PANTHER" id="PTHR38248:SF2">
    <property type="entry name" value="FUNK1 11"/>
    <property type="match status" value="1"/>
</dbReference>
<protein>
    <recommendedName>
        <fullName evidence="2">Fungal-type protein kinase domain-containing protein</fullName>
    </recommendedName>
</protein>
<dbReference type="Pfam" id="PF17667">
    <property type="entry name" value="Pkinase_fungal"/>
    <property type="match status" value="2"/>
</dbReference>
<dbReference type="PANTHER" id="PTHR38248">
    <property type="entry name" value="FUNK1 6"/>
    <property type="match status" value="1"/>
</dbReference>
<accession>D8PKQ6</accession>
<feature type="region of interest" description="Disordered" evidence="1">
    <location>
        <begin position="603"/>
        <end position="637"/>
    </location>
</feature>
<dbReference type="SUPFAM" id="SSF56112">
    <property type="entry name" value="Protein kinase-like (PK-like)"/>
    <property type="match status" value="1"/>
</dbReference>
<evidence type="ECO:0000313" key="4">
    <source>
        <dbReference type="Proteomes" id="UP000007431"/>
    </source>
</evidence>
<feature type="domain" description="Fungal-type protein kinase" evidence="2">
    <location>
        <begin position="104"/>
        <end position="265"/>
    </location>
</feature>
<feature type="domain" description="Fungal-type protein kinase" evidence="2">
    <location>
        <begin position="299"/>
        <end position="409"/>
    </location>
</feature>
<dbReference type="Gene3D" id="1.10.510.10">
    <property type="entry name" value="Transferase(Phosphotransferase) domain 1"/>
    <property type="match status" value="1"/>
</dbReference>
<dbReference type="InterPro" id="IPR008266">
    <property type="entry name" value="Tyr_kinase_AS"/>
</dbReference>
<organism evidence="4">
    <name type="scientific">Schizophyllum commune (strain H4-8 / FGSC 9210)</name>
    <name type="common">Split gill fungus</name>
    <dbReference type="NCBI Taxonomy" id="578458"/>
    <lineage>
        <taxon>Eukaryota</taxon>
        <taxon>Fungi</taxon>
        <taxon>Dikarya</taxon>
        <taxon>Basidiomycota</taxon>
        <taxon>Agaricomycotina</taxon>
        <taxon>Agaricomycetes</taxon>
        <taxon>Agaricomycetidae</taxon>
        <taxon>Agaricales</taxon>
        <taxon>Schizophyllaceae</taxon>
        <taxon>Schizophyllum</taxon>
    </lineage>
</organism>
<proteinExistence type="predicted"/>
<name>D8PKQ6_SCHCM</name>
<dbReference type="AlphaFoldDB" id="D8PKQ6"/>
<evidence type="ECO:0000313" key="3">
    <source>
        <dbReference type="EMBL" id="EFJ04017.1"/>
    </source>
</evidence>
<reference evidence="3 4" key="1">
    <citation type="journal article" date="2010" name="Nat. Biotechnol.">
        <title>Genome sequence of the model mushroom Schizophyllum commune.</title>
        <authorList>
            <person name="Ohm R.A."/>
            <person name="de Jong J.F."/>
            <person name="Lugones L.G."/>
            <person name="Aerts A."/>
            <person name="Kothe E."/>
            <person name="Stajich J.E."/>
            <person name="de Vries R.P."/>
            <person name="Record E."/>
            <person name="Levasseur A."/>
            <person name="Baker S.E."/>
            <person name="Bartholomew K.A."/>
            <person name="Coutinho P.M."/>
            <person name="Erdmann S."/>
            <person name="Fowler T.J."/>
            <person name="Gathman A.C."/>
            <person name="Lombard V."/>
            <person name="Henrissat B."/>
            <person name="Knabe N."/>
            <person name="Kuees U."/>
            <person name="Lilly W.W."/>
            <person name="Lindquist E."/>
            <person name="Lucas S."/>
            <person name="Magnuson J.K."/>
            <person name="Piumi F."/>
            <person name="Raudaskoski M."/>
            <person name="Salamov A."/>
            <person name="Schmutz J."/>
            <person name="Schwarze F.W.M.R."/>
            <person name="vanKuyk P.A."/>
            <person name="Horton J.S."/>
            <person name="Grigoriev I.V."/>
            <person name="Woesten H.A.B."/>
        </authorList>
    </citation>
    <scope>NUCLEOTIDE SEQUENCE [LARGE SCALE GENOMIC DNA]</scope>
    <source>
        <strain evidence="4">H4-8 / FGSC 9210</strain>
    </source>
</reference>
<dbReference type="EMBL" id="GL377302">
    <property type="protein sequence ID" value="EFJ04017.1"/>
    <property type="molecule type" value="Genomic_DNA"/>
</dbReference>